<evidence type="ECO:0000256" key="1">
    <source>
        <dbReference type="SAM" id="Coils"/>
    </source>
</evidence>
<gene>
    <name evidence="2" type="ORF">J3D65DRAFT_671608</name>
</gene>
<reference evidence="2 3" key="1">
    <citation type="submission" date="2024-04" db="EMBL/GenBank/DDBJ databases">
        <title>Phyllosticta paracitricarpa is synonymous to the EU quarantine fungus P. citricarpa based on phylogenomic analyses.</title>
        <authorList>
            <consortium name="Lawrence Berkeley National Laboratory"/>
            <person name="Van ingen-buijs V.A."/>
            <person name="Van westerhoven A.C."/>
            <person name="Haridas S."/>
            <person name="Skiadas P."/>
            <person name="Martin F."/>
            <person name="Groenewald J.Z."/>
            <person name="Crous P.W."/>
            <person name="Seidl M.F."/>
        </authorList>
    </citation>
    <scope>NUCLEOTIDE SEQUENCE [LARGE SCALE GENOMIC DNA]</scope>
    <source>
        <strain evidence="2 3">CPC 17464</strain>
    </source>
</reference>
<dbReference type="EMBL" id="JBBPEH010000013">
    <property type="protein sequence ID" value="KAK7530653.1"/>
    <property type="molecule type" value="Genomic_DNA"/>
</dbReference>
<dbReference type="RefSeq" id="XP_066650726.1">
    <property type="nucleotide sequence ID" value="XM_066803405.1"/>
</dbReference>
<organism evidence="2 3">
    <name type="scientific">Phyllosticta citribraziliensis</name>
    <dbReference type="NCBI Taxonomy" id="989973"/>
    <lineage>
        <taxon>Eukaryota</taxon>
        <taxon>Fungi</taxon>
        <taxon>Dikarya</taxon>
        <taxon>Ascomycota</taxon>
        <taxon>Pezizomycotina</taxon>
        <taxon>Dothideomycetes</taxon>
        <taxon>Dothideomycetes incertae sedis</taxon>
        <taxon>Botryosphaeriales</taxon>
        <taxon>Phyllostictaceae</taxon>
        <taxon>Phyllosticta</taxon>
    </lineage>
</organism>
<name>A0ABR1L5Y3_9PEZI</name>
<sequence length="205" mass="23680">MSYSPCSSERFGDLDNPSDKRVSELYQQVRTQISEKIDEMSQAFCDHLADETVLPDRFELNMTLLKEGIAISEDELLRIDNNLGPRRSEVERLQSVHRQEMEKLVSDTAREKVNFAFIASSVGSMLCDQINQLKRRCAEVEEGDMGRDGTVDERGQRIRELESEITKLREDLEKEKDMVKKVLNKYTEYFERMSSALGISKEISK</sequence>
<keyword evidence="3" id="KW-1185">Reference proteome</keyword>
<dbReference type="Proteomes" id="UP001360953">
    <property type="component" value="Unassembled WGS sequence"/>
</dbReference>
<comment type="caution">
    <text evidence="2">The sequence shown here is derived from an EMBL/GenBank/DDBJ whole genome shotgun (WGS) entry which is preliminary data.</text>
</comment>
<protein>
    <submittedName>
        <fullName evidence="2">Uncharacterized protein</fullName>
    </submittedName>
</protein>
<keyword evidence="1" id="KW-0175">Coiled coil</keyword>
<proteinExistence type="predicted"/>
<evidence type="ECO:0000313" key="3">
    <source>
        <dbReference type="Proteomes" id="UP001360953"/>
    </source>
</evidence>
<accession>A0ABR1L5Y3</accession>
<dbReference type="GeneID" id="92036311"/>
<feature type="coiled-coil region" evidence="1">
    <location>
        <begin position="151"/>
        <end position="189"/>
    </location>
</feature>
<evidence type="ECO:0000313" key="2">
    <source>
        <dbReference type="EMBL" id="KAK7530653.1"/>
    </source>
</evidence>